<comment type="caution">
    <text evidence="2">The sequence shown here is derived from an EMBL/GenBank/DDBJ whole genome shotgun (WGS) entry which is preliminary data.</text>
</comment>
<feature type="region of interest" description="Disordered" evidence="1">
    <location>
        <begin position="1"/>
        <end position="85"/>
    </location>
</feature>
<sequence>MKNEEKNGNCLSNVHEESENKNPNIPASIPRCKTKSKKAVVNPSNEKKKQKLARKGSRKGGREGGSLKKKSIRERMPLLVKEAKL</sequence>
<dbReference type="AlphaFoldDB" id="A0A498ID91"/>
<organism evidence="2 3">
    <name type="scientific">Malus domestica</name>
    <name type="common">Apple</name>
    <name type="synonym">Pyrus malus</name>
    <dbReference type="NCBI Taxonomy" id="3750"/>
    <lineage>
        <taxon>Eukaryota</taxon>
        <taxon>Viridiplantae</taxon>
        <taxon>Streptophyta</taxon>
        <taxon>Embryophyta</taxon>
        <taxon>Tracheophyta</taxon>
        <taxon>Spermatophyta</taxon>
        <taxon>Magnoliopsida</taxon>
        <taxon>eudicotyledons</taxon>
        <taxon>Gunneridae</taxon>
        <taxon>Pentapetalae</taxon>
        <taxon>rosids</taxon>
        <taxon>fabids</taxon>
        <taxon>Rosales</taxon>
        <taxon>Rosaceae</taxon>
        <taxon>Amygdaloideae</taxon>
        <taxon>Maleae</taxon>
        <taxon>Malus</taxon>
    </lineage>
</organism>
<protein>
    <submittedName>
        <fullName evidence="2">Uncharacterized protein</fullName>
    </submittedName>
</protein>
<keyword evidence="3" id="KW-1185">Reference proteome</keyword>
<evidence type="ECO:0000313" key="2">
    <source>
        <dbReference type="EMBL" id="RXH81140.1"/>
    </source>
</evidence>
<dbReference type="EMBL" id="RDQH01000338">
    <property type="protein sequence ID" value="RXH81140.1"/>
    <property type="molecule type" value="Genomic_DNA"/>
</dbReference>
<feature type="compositionally biased region" description="Basic and acidic residues" evidence="1">
    <location>
        <begin position="73"/>
        <end position="85"/>
    </location>
</feature>
<feature type="compositionally biased region" description="Basic residues" evidence="1">
    <location>
        <begin position="48"/>
        <end position="59"/>
    </location>
</feature>
<gene>
    <name evidence="2" type="ORF">DVH24_005054</name>
</gene>
<dbReference type="Proteomes" id="UP000290289">
    <property type="component" value="Chromosome 12"/>
</dbReference>
<name>A0A498ID91_MALDO</name>
<evidence type="ECO:0000313" key="3">
    <source>
        <dbReference type="Proteomes" id="UP000290289"/>
    </source>
</evidence>
<reference evidence="2 3" key="1">
    <citation type="submission" date="2018-10" db="EMBL/GenBank/DDBJ databases">
        <title>A high-quality apple genome assembly.</title>
        <authorList>
            <person name="Hu J."/>
        </authorList>
    </citation>
    <scope>NUCLEOTIDE SEQUENCE [LARGE SCALE GENOMIC DNA]</scope>
    <source>
        <strain evidence="3">cv. HFTH1</strain>
        <tissue evidence="2">Young leaf</tissue>
    </source>
</reference>
<evidence type="ECO:0000256" key="1">
    <source>
        <dbReference type="SAM" id="MobiDB-lite"/>
    </source>
</evidence>
<proteinExistence type="predicted"/>
<accession>A0A498ID91</accession>